<dbReference type="RefSeq" id="XP_011777834.1">
    <property type="nucleotide sequence ID" value="XM_011779532.1"/>
</dbReference>
<name>D0A2S6_TRYB9</name>
<feature type="region of interest" description="Disordered" evidence="1">
    <location>
        <begin position="69"/>
        <end position="100"/>
    </location>
</feature>
<dbReference type="AlphaFoldDB" id="D0A2S6"/>
<reference evidence="3" key="1">
    <citation type="journal article" date="2010" name="PLoS Negl. Trop. Dis.">
        <title>The genome sequence of Trypanosoma brucei gambiense, causative agent of chronic human african trypanosomiasis.</title>
        <authorList>
            <person name="Jackson A.P."/>
            <person name="Sanders M."/>
            <person name="Berry A."/>
            <person name="McQuillan J."/>
            <person name="Aslett M.A."/>
            <person name="Quail M.A."/>
            <person name="Chukualim B."/>
            <person name="Capewell P."/>
            <person name="MacLeod A."/>
            <person name="Melville S.E."/>
            <person name="Gibson W."/>
            <person name="Barry J.D."/>
            <person name="Berriman M."/>
            <person name="Hertz-Fowler C."/>
        </authorList>
    </citation>
    <scope>NUCLEOTIDE SEQUENCE [LARGE SCALE GENOMIC DNA]</scope>
    <source>
        <strain evidence="3">MHOM/CI/86/DAL972</strain>
    </source>
</reference>
<dbReference type="Proteomes" id="UP000002316">
    <property type="component" value="Chromosome 10"/>
</dbReference>
<protein>
    <submittedName>
        <fullName evidence="2">Uncharacterized protein</fullName>
    </submittedName>
</protein>
<accession>D0A2S6</accession>
<sequence>MRTNRHTRTQKFSFLNRRKSIPIFCCRRRTTPPKKNRIHHVSHPLRAHHNCHLWSRFCVAPHPLCHRAASHPRLSRGSSACSSRRRHSVSTTRCAEETVL</sequence>
<evidence type="ECO:0000256" key="1">
    <source>
        <dbReference type="SAM" id="MobiDB-lite"/>
    </source>
</evidence>
<dbReference type="GeneID" id="23865755"/>
<evidence type="ECO:0000313" key="3">
    <source>
        <dbReference type="Proteomes" id="UP000002316"/>
    </source>
</evidence>
<gene>
    <name evidence="2" type="ORF">TbgDal_X6560</name>
</gene>
<organism evidence="2 3">
    <name type="scientific">Trypanosoma brucei gambiense (strain MHOM/CI/86/DAL972)</name>
    <dbReference type="NCBI Taxonomy" id="679716"/>
    <lineage>
        <taxon>Eukaryota</taxon>
        <taxon>Discoba</taxon>
        <taxon>Euglenozoa</taxon>
        <taxon>Kinetoplastea</taxon>
        <taxon>Metakinetoplastina</taxon>
        <taxon>Trypanosomatida</taxon>
        <taxon>Trypanosomatidae</taxon>
        <taxon>Trypanosoma</taxon>
    </lineage>
</organism>
<proteinExistence type="predicted"/>
<evidence type="ECO:0000313" key="2">
    <source>
        <dbReference type="EMBL" id="CBH15570.1"/>
    </source>
</evidence>
<dbReference type="KEGG" id="tbg:TbgDal_X6560"/>
<dbReference type="EMBL" id="FN554973">
    <property type="protein sequence ID" value="CBH15570.1"/>
    <property type="molecule type" value="Genomic_DNA"/>
</dbReference>